<evidence type="ECO:0000256" key="7">
    <source>
        <dbReference type="ARBA" id="ARBA00022840"/>
    </source>
</evidence>
<feature type="domain" description="Pyridoxamine kinase/Phosphomethylpyrimidine kinase" evidence="9">
    <location>
        <begin position="19"/>
        <end position="264"/>
    </location>
</feature>
<evidence type="ECO:0000256" key="1">
    <source>
        <dbReference type="ARBA" id="ARBA00000151"/>
    </source>
</evidence>
<accession>A0A1Z4MT90</accession>
<evidence type="ECO:0000313" key="10">
    <source>
        <dbReference type="EMBL" id="BAY96674.1"/>
    </source>
</evidence>
<dbReference type="FunFam" id="3.40.1190.20:FF:000003">
    <property type="entry name" value="Phosphomethylpyrimidine kinase ThiD"/>
    <property type="match status" value="1"/>
</dbReference>
<organism evidence="10 11">
    <name type="scientific">Tolypothrix tenuis PCC 7101</name>
    <dbReference type="NCBI Taxonomy" id="231146"/>
    <lineage>
        <taxon>Bacteria</taxon>
        <taxon>Bacillati</taxon>
        <taxon>Cyanobacteriota</taxon>
        <taxon>Cyanophyceae</taxon>
        <taxon>Nostocales</taxon>
        <taxon>Tolypothrichaceae</taxon>
        <taxon>Tolypothrix</taxon>
    </lineage>
</organism>
<dbReference type="GO" id="GO:0005524">
    <property type="term" value="F:ATP binding"/>
    <property type="evidence" value="ECO:0007669"/>
    <property type="project" value="UniProtKB-KW"/>
</dbReference>
<dbReference type="SUPFAM" id="SSF53613">
    <property type="entry name" value="Ribokinase-like"/>
    <property type="match status" value="1"/>
</dbReference>
<reference evidence="10 11" key="1">
    <citation type="submission" date="2017-06" db="EMBL/GenBank/DDBJ databases">
        <title>Genome sequencing of cyanobaciteial culture collection at National Institute for Environmental Studies (NIES).</title>
        <authorList>
            <person name="Hirose Y."/>
            <person name="Shimura Y."/>
            <person name="Fujisawa T."/>
            <person name="Nakamura Y."/>
            <person name="Kawachi M."/>
        </authorList>
    </citation>
    <scope>NUCLEOTIDE SEQUENCE [LARGE SCALE GENOMIC DNA]</scope>
    <source>
        <strain evidence="10 11">NIES-37</strain>
    </source>
</reference>
<dbReference type="PANTHER" id="PTHR20858">
    <property type="entry name" value="PHOSPHOMETHYLPYRIMIDINE KINASE"/>
    <property type="match status" value="1"/>
</dbReference>
<dbReference type="GO" id="GO:0005829">
    <property type="term" value="C:cytosol"/>
    <property type="evidence" value="ECO:0007669"/>
    <property type="project" value="TreeGrafter"/>
</dbReference>
<keyword evidence="5" id="KW-0547">Nucleotide-binding</keyword>
<evidence type="ECO:0000256" key="6">
    <source>
        <dbReference type="ARBA" id="ARBA00022777"/>
    </source>
</evidence>
<comment type="catalytic activity">
    <reaction evidence="2">
        <text>4-amino-2-methyl-5-(phosphooxymethyl)pyrimidine + ATP = 4-amino-2-methyl-5-(diphosphooxymethyl)pyrimidine + ADP</text>
        <dbReference type="Rhea" id="RHEA:19893"/>
        <dbReference type="ChEBI" id="CHEBI:30616"/>
        <dbReference type="ChEBI" id="CHEBI:57841"/>
        <dbReference type="ChEBI" id="CHEBI:58354"/>
        <dbReference type="ChEBI" id="CHEBI:456216"/>
        <dbReference type="EC" id="2.7.4.7"/>
    </reaction>
</comment>
<keyword evidence="8" id="KW-0784">Thiamine biosynthesis</keyword>
<dbReference type="GO" id="GO:0008972">
    <property type="term" value="F:phosphomethylpyrimidine kinase activity"/>
    <property type="evidence" value="ECO:0007669"/>
    <property type="project" value="UniProtKB-EC"/>
</dbReference>
<keyword evidence="6 10" id="KW-0418">Kinase</keyword>
<dbReference type="CDD" id="cd01169">
    <property type="entry name" value="HMPP_kinase"/>
    <property type="match status" value="1"/>
</dbReference>
<keyword evidence="11" id="KW-1185">Reference proteome</keyword>
<dbReference type="Proteomes" id="UP000218785">
    <property type="component" value="Chromosome"/>
</dbReference>
<gene>
    <name evidence="10" type="ORF">NIES37_06080</name>
</gene>
<dbReference type="Pfam" id="PF08543">
    <property type="entry name" value="Phos_pyr_kin"/>
    <property type="match status" value="1"/>
</dbReference>
<dbReference type="AlphaFoldDB" id="A0A1Z4MT90"/>
<dbReference type="RefSeq" id="WP_096573853.1">
    <property type="nucleotide sequence ID" value="NZ_CAWNJS010000001.1"/>
</dbReference>
<dbReference type="EMBL" id="AP018248">
    <property type="protein sequence ID" value="BAY96674.1"/>
    <property type="molecule type" value="Genomic_DNA"/>
</dbReference>
<comment type="pathway">
    <text evidence="3">Cofactor biosynthesis; thiamine diphosphate biosynthesis; 4-amino-2-methyl-5-diphosphomethylpyrimidine from 5-amino-1-(5-phospho-D-ribosyl)imidazole: step 3/3.</text>
</comment>
<dbReference type="NCBIfam" id="TIGR00097">
    <property type="entry name" value="HMP-P_kinase"/>
    <property type="match status" value="1"/>
</dbReference>
<keyword evidence="4" id="KW-0808">Transferase</keyword>
<sequence>MNAVTQSKIPVALTIAGSDSGGGAGIQTDLRTFAFHCVHGTSAITCITAQNTLGVTRVDAMPVEAVVAQIQAVVEDIGVQAAKTGMLLNKEIILAVAQQVEAGKINNLVVDPVMVSRTGAQLIDDDAVQTLCSALVPQAAIVTPNRYEAQIMSGLAINSLEDMQAAAETIHRKLGAKAVLVKGGGMQGNLRGVDIWFDGQNLETITTQLVETKNTHGTGCTLSAAIAANLAQNKDLLTAVQQAKNYVTTALTYSLDIGKGQGPVGHFFPLLQKG</sequence>
<dbReference type="GO" id="GO:0008902">
    <property type="term" value="F:hydroxymethylpyrimidine kinase activity"/>
    <property type="evidence" value="ECO:0007669"/>
    <property type="project" value="UniProtKB-EC"/>
</dbReference>
<evidence type="ECO:0000256" key="3">
    <source>
        <dbReference type="ARBA" id="ARBA00004769"/>
    </source>
</evidence>
<dbReference type="InterPro" id="IPR029056">
    <property type="entry name" value="Ribokinase-like"/>
</dbReference>
<dbReference type="GO" id="GO:0009228">
    <property type="term" value="P:thiamine biosynthetic process"/>
    <property type="evidence" value="ECO:0007669"/>
    <property type="project" value="UniProtKB-KW"/>
</dbReference>
<evidence type="ECO:0000256" key="5">
    <source>
        <dbReference type="ARBA" id="ARBA00022741"/>
    </source>
</evidence>
<evidence type="ECO:0000256" key="8">
    <source>
        <dbReference type="ARBA" id="ARBA00022977"/>
    </source>
</evidence>
<keyword evidence="7" id="KW-0067">ATP-binding</keyword>
<dbReference type="Gene3D" id="3.40.1190.20">
    <property type="match status" value="1"/>
</dbReference>
<evidence type="ECO:0000256" key="4">
    <source>
        <dbReference type="ARBA" id="ARBA00022679"/>
    </source>
</evidence>
<evidence type="ECO:0000259" key="9">
    <source>
        <dbReference type="Pfam" id="PF08543"/>
    </source>
</evidence>
<evidence type="ECO:0000256" key="2">
    <source>
        <dbReference type="ARBA" id="ARBA00000565"/>
    </source>
</evidence>
<dbReference type="InterPro" id="IPR004399">
    <property type="entry name" value="HMP/HMP-P_kinase_dom"/>
</dbReference>
<dbReference type="InterPro" id="IPR013749">
    <property type="entry name" value="PM/HMP-P_kinase-1"/>
</dbReference>
<comment type="catalytic activity">
    <reaction evidence="1">
        <text>4-amino-5-hydroxymethyl-2-methylpyrimidine + ATP = 4-amino-2-methyl-5-(phosphooxymethyl)pyrimidine + ADP + H(+)</text>
        <dbReference type="Rhea" id="RHEA:23096"/>
        <dbReference type="ChEBI" id="CHEBI:15378"/>
        <dbReference type="ChEBI" id="CHEBI:16892"/>
        <dbReference type="ChEBI" id="CHEBI:30616"/>
        <dbReference type="ChEBI" id="CHEBI:58354"/>
        <dbReference type="ChEBI" id="CHEBI:456216"/>
        <dbReference type="EC" id="2.7.1.49"/>
    </reaction>
</comment>
<evidence type="ECO:0000313" key="11">
    <source>
        <dbReference type="Proteomes" id="UP000218785"/>
    </source>
</evidence>
<dbReference type="KEGG" id="ttq:NIES37_06080"/>
<dbReference type="PANTHER" id="PTHR20858:SF17">
    <property type="entry name" value="HYDROXYMETHYLPYRIMIDINE_PHOSPHOMETHYLPYRIMIDINE KINASE THI20-RELATED"/>
    <property type="match status" value="1"/>
</dbReference>
<proteinExistence type="predicted"/>
<name>A0A1Z4MT90_9CYAN</name>
<protein>
    <submittedName>
        <fullName evidence="10">Phosphomethylpyrimidine kinase</fullName>
    </submittedName>
</protein>